<evidence type="ECO:0000256" key="6">
    <source>
        <dbReference type="ARBA" id="ARBA00037426"/>
    </source>
</evidence>
<comment type="cofactor">
    <cofactor evidence="1">
        <name>thiamine diphosphate</name>
        <dbReference type="ChEBI" id="CHEBI:58937"/>
    </cofactor>
</comment>
<feature type="domain" description="2-oxoglutarate dehydrogenase E1 component N-terminal" evidence="10">
    <location>
        <begin position="35"/>
        <end position="73"/>
    </location>
</feature>
<dbReference type="GO" id="GO:0030976">
    <property type="term" value="F:thiamine pyrophosphate binding"/>
    <property type="evidence" value="ECO:0007669"/>
    <property type="project" value="InterPro"/>
</dbReference>
<evidence type="ECO:0000256" key="7">
    <source>
        <dbReference type="ARBA" id="ARBA00040267"/>
    </source>
</evidence>
<evidence type="ECO:0000313" key="12">
    <source>
        <dbReference type="Proteomes" id="UP000728185"/>
    </source>
</evidence>
<dbReference type="InterPro" id="IPR011603">
    <property type="entry name" value="2oxoglutarate_DH_E1"/>
</dbReference>
<dbReference type="Proteomes" id="UP000728185">
    <property type="component" value="Unassembled WGS sequence"/>
</dbReference>
<dbReference type="PANTHER" id="PTHR23152:SF4">
    <property type="entry name" value="2-OXOADIPATE DEHYDROGENASE COMPLEX COMPONENT E1"/>
    <property type="match status" value="1"/>
</dbReference>
<feature type="domain" description="Dehydrogenase E1 component" evidence="9">
    <location>
        <begin position="396"/>
        <end position="529"/>
    </location>
</feature>
<keyword evidence="3" id="KW-0809">Transit peptide</keyword>
<dbReference type="EMBL" id="LUCM01005661">
    <property type="protein sequence ID" value="KAA0192490.1"/>
    <property type="molecule type" value="Genomic_DNA"/>
</dbReference>
<organism evidence="11 12">
    <name type="scientific">Fasciolopsis buskii</name>
    <dbReference type="NCBI Taxonomy" id="27845"/>
    <lineage>
        <taxon>Eukaryota</taxon>
        <taxon>Metazoa</taxon>
        <taxon>Spiralia</taxon>
        <taxon>Lophotrochozoa</taxon>
        <taxon>Platyhelminthes</taxon>
        <taxon>Trematoda</taxon>
        <taxon>Digenea</taxon>
        <taxon>Plagiorchiida</taxon>
        <taxon>Echinostomata</taxon>
        <taxon>Echinostomatoidea</taxon>
        <taxon>Fasciolidae</taxon>
        <taxon>Fasciolopsis</taxon>
    </lineage>
</organism>
<protein>
    <recommendedName>
        <fullName evidence="7">2-oxoglutarate dehydrogenase, mitochondrial</fullName>
    </recommendedName>
    <alternativeName>
        <fullName evidence="8">2-oxoglutarate dehydrogenase complex component E1</fullName>
    </alternativeName>
</protein>
<comment type="caution">
    <text evidence="11">The sequence shown here is derived from an EMBL/GenBank/DDBJ whole genome shotgun (WGS) entry which is preliminary data.</text>
</comment>
<evidence type="ECO:0000256" key="3">
    <source>
        <dbReference type="ARBA" id="ARBA00022946"/>
    </source>
</evidence>
<keyword evidence="4" id="KW-0560">Oxidoreductase</keyword>
<dbReference type="GO" id="GO:0005739">
    <property type="term" value="C:mitochondrion"/>
    <property type="evidence" value="ECO:0007669"/>
    <property type="project" value="TreeGrafter"/>
</dbReference>
<dbReference type="SUPFAM" id="SSF52518">
    <property type="entry name" value="Thiamin diphosphate-binding fold (THDP-binding)"/>
    <property type="match status" value="1"/>
</dbReference>
<dbReference type="AlphaFoldDB" id="A0A8E0RZD4"/>
<accession>A0A8E0RZD4</accession>
<name>A0A8E0RZD4_9TREM</name>
<dbReference type="InterPro" id="IPR001017">
    <property type="entry name" value="DH_E1"/>
</dbReference>
<evidence type="ECO:0000256" key="8">
    <source>
        <dbReference type="ARBA" id="ARBA00042984"/>
    </source>
</evidence>
<comment type="similarity">
    <text evidence="2">Belongs to the alpha-ketoglutarate dehydrogenase family.</text>
</comment>
<evidence type="ECO:0000256" key="4">
    <source>
        <dbReference type="ARBA" id="ARBA00023002"/>
    </source>
</evidence>
<dbReference type="Pfam" id="PF16078">
    <property type="entry name" value="2-oxogl_dehyd_N"/>
    <property type="match status" value="1"/>
</dbReference>
<dbReference type="GO" id="GO:0045252">
    <property type="term" value="C:oxoglutarate dehydrogenase complex"/>
    <property type="evidence" value="ECO:0007669"/>
    <property type="project" value="TreeGrafter"/>
</dbReference>
<dbReference type="Gene3D" id="3.40.50.970">
    <property type="match status" value="2"/>
</dbReference>
<dbReference type="FunFam" id="3.40.50.970:FF:000135">
    <property type="entry name" value="Uncharacterized protein"/>
    <property type="match status" value="1"/>
</dbReference>
<proteinExistence type="inferred from homology"/>
<evidence type="ECO:0000256" key="2">
    <source>
        <dbReference type="ARBA" id="ARBA00006936"/>
    </source>
</evidence>
<keyword evidence="12" id="KW-1185">Reference proteome</keyword>
<sequence length="572" mass="64746">MLASRTARFLKYRKAGHQLCRATVVRSQQSSSKEPFINGTSSHYLEDIYEAWRNDPSSVHKSWDIYFRGVNSGAQFGEAYTSPPTLGRQGLPLHQIVAPSVQGSLNIKTIEDHLSVQAIIRSYQSLAHRVANLDPLGILDADLDDSIPPELTLNFYNLGTLYFLSACPCALPVRGHLAAHLDPLNITSPSEGTARYIVYKRYLGESGEPDLDKMFRLPPTTYIGGDRHELTLREIIRRLEEVYCRHIGVEFMFINSLNKCDWIRRKFETPGALSFTSEQKRLILARLLRSTRFEAFLAKKWSAEKRFGVEGCEALIPAMKTVIDVSSNLGVDSFVIGIPHRGRLNVLANVCRKPLEDIFCQFDSRLEAADEGSGDVKYHLGMSHSRINHVNNKRINVAIGFTTDPRMARSSPYCTDVARVTNSLILHVNADDPEAVARVAQVAAEWRSEFSKDVVIDLVCYRRSGHNEMDEPMFTQPLMYKRIRQQPTALEQYAKKLLTEGVVTEAEYDAEIKKYDQICEEAYELAKKQTVTYNRAWLDSPWHGFFESRDPMFLPNTGVESSTLEHIGTCGR</sequence>
<evidence type="ECO:0000259" key="10">
    <source>
        <dbReference type="Pfam" id="PF16078"/>
    </source>
</evidence>
<comment type="function">
    <text evidence="6">The 2-oxoglutarate dehydrogenase complex catalyzes the overall conversion of 2-oxoglutarate to succinyl-CoA and CO(2). It contains multiple copies of three enzymatic components: 2-oxoglutarate dehydrogenase (E1), dihydrolipoamide succinyltransferase (E2) and lipoamide dehydrogenase (E3).</text>
</comment>
<evidence type="ECO:0000256" key="5">
    <source>
        <dbReference type="ARBA" id="ARBA00023052"/>
    </source>
</evidence>
<gene>
    <name evidence="11" type="ORF">FBUS_02719</name>
</gene>
<dbReference type="Gene3D" id="1.10.287.1150">
    <property type="entry name" value="TPP helical domain"/>
    <property type="match status" value="2"/>
</dbReference>
<dbReference type="OrthoDB" id="413077at2759"/>
<keyword evidence="5" id="KW-0786">Thiamine pyrophosphate</keyword>
<evidence type="ECO:0000313" key="11">
    <source>
        <dbReference type="EMBL" id="KAA0192490.1"/>
    </source>
</evidence>
<dbReference type="GO" id="GO:0004591">
    <property type="term" value="F:oxoglutarate dehydrogenase (succinyl-transferring) activity"/>
    <property type="evidence" value="ECO:0007669"/>
    <property type="project" value="TreeGrafter"/>
</dbReference>
<evidence type="ECO:0000259" key="9">
    <source>
        <dbReference type="Pfam" id="PF00676"/>
    </source>
</evidence>
<dbReference type="GO" id="GO:0006099">
    <property type="term" value="P:tricarboxylic acid cycle"/>
    <property type="evidence" value="ECO:0007669"/>
    <property type="project" value="TreeGrafter"/>
</dbReference>
<dbReference type="InterPro" id="IPR029061">
    <property type="entry name" value="THDP-binding"/>
</dbReference>
<reference evidence="11" key="1">
    <citation type="submission" date="2019-05" db="EMBL/GenBank/DDBJ databases">
        <title>Annotation for the trematode Fasciolopsis buski.</title>
        <authorList>
            <person name="Choi Y.-J."/>
        </authorList>
    </citation>
    <scope>NUCLEOTIDE SEQUENCE</scope>
    <source>
        <strain evidence="11">HT</strain>
        <tissue evidence="11">Whole worm</tissue>
    </source>
</reference>
<dbReference type="PANTHER" id="PTHR23152">
    <property type="entry name" value="2-OXOGLUTARATE DEHYDROGENASE"/>
    <property type="match status" value="1"/>
</dbReference>
<dbReference type="Pfam" id="PF00676">
    <property type="entry name" value="E1_dh"/>
    <property type="match status" value="1"/>
</dbReference>
<evidence type="ECO:0000256" key="1">
    <source>
        <dbReference type="ARBA" id="ARBA00001964"/>
    </source>
</evidence>
<dbReference type="InterPro" id="IPR032106">
    <property type="entry name" value="2-oxogl_dehyd_N"/>
</dbReference>